<evidence type="ECO:0000313" key="8">
    <source>
        <dbReference type="EMBL" id="KAK3892294.1"/>
    </source>
</evidence>
<dbReference type="InterPro" id="IPR044925">
    <property type="entry name" value="His-Me_finger_sf"/>
</dbReference>
<dbReference type="SUPFAM" id="SSF54060">
    <property type="entry name" value="His-Me finger endonucleases"/>
    <property type="match status" value="1"/>
</dbReference>
<reference evidence="8" key="1">
    <citation type="submission" date="2023-10" db="EMBL/GenBank/DDBJ databases">
        <title>Genome assemblies of two species of porcelain crab, Petrolisthes cinctipes and Petrolisthes manimaculis (Anomura: Porcellanidae).</title>
        <authorList>
            <person name="Angst P."/>
        </authorList>
    </citation>
    <scope>NUCLEOTIDE SEQUENCE</scope>
    <source>
        <strain evidence="8">PB745_01</strain>
        <tissue evidence="8">Gill</tissue>
    </source>
</reference>
<evidence type="ECO:0000256" key="5">
    <source>
        <dbReference type="PIRSR" id="PIRSR640255-2"/>
    </source>
</evidence>
<organism evidence="8 9">
    <name type="scientific">Petrolisthes cinctipes</name>
    <name type="common">Flat porcelain crab</name>
    <dbReference type="NCBI Taxonomy" id="88211"/>
    <lineage>
        <taxon>Eukaryota</taxon>
        <taxon>Metazoa</taxon>
        <taxon>Ecdysozoa</taxon>
        <taxon>Arthropoda</taxon>
        <taxon>Crustacea</taxon>
        <taxon>Multicrustacea</taxon>
        <taxon>Malacostraca</taxon>
        <taxon>Eumalacostraca</taxon>
        <taxon>Eucarida</taxon>
        <taxon>Decapoda</taxon>
        <taxon>Pleocyemata</taxon>
        <taxon>Anomura</taxon>
        <taxon>Galatheoidea</taxon>
        <taxon>Porcellanidae</taxon>
        <taxon>Petrolisthes</taxon>
    </lineage>
</organism>
<keyword evidence="3" id="KW-0378">Hydrolase</keyword>
<evidence type="ECO:0000313" key="9">
    <source>
        <dbReference type="Proteomes" id="UP001286313"/>
    </source>
</evidence>
<dbReference type="InterPro" id="IPR001604">
    <property type="entry name" value="Endo_G_ENPP1-like_dom"/>
</dbReference>
<proteinExistence type="inferred from homology"/>
<evidence type="ECO:0008006" key="10">
    <source>
        <dbReference type="Google" id="ProtNLM"/>
    </source>
</evidence>
<dbReference type="GO" id="GO:0005634">
    <property type="term" value="C:nucleus"/>
    <property type="evidence" value="ECO:0007669"/>
    <property type="project" value="TreeGrafter"/>
</dbReference>
<dbReference type="Pfam" id="PF01223">
    <property type="entry name" value="Endonuclease_NS"/>
    <property type="match status" value="1"/>
</dbReference>
<gene>
    <name evidence="8" type="ORF">Pcinc_003851</name>
</gene>
<dbReference type="Gene3D" id="3.40.570.10">
    <property type="entry name" value="Extracellular Endonuclease, subunit A"/>
    <property type="match status" value="1"/>
</dbReference>
<keyword evidence="5" id="KW-0479">Metal-binding</keyword>
<dbReference type="InterPro" id="IPR040255">
    <property type="entry name" value="Non-specific_endonuclease"/>
</dbReference>
<keyword evidence="2" id="KW-0540">Nuclease</keyword>
<evidence type="ECO:0000259" key="7">
    <source>
        <dbReference type="SMART" id="SM00892"/>
    </source>
</evidence>
<dbReference type="InterPro" id="IPR044929">
    <property type="entry name" value="DNA/RNA_non-sp_Endonuclease_sf"/>
</dbReference>
<feature type="active site" description="Proton acceptor" evidence="4">
    <location>
        <position position="136"/>
    </location>
</feature>
<dbReference type="Gene3D" id="6.10.250.1250">
    <property type="match status" value="1"/>
</dbReference>
<feature type="binding site" evidence="5">
    <location>
        <position position="167"/>
    </location>
    <ligand>
        <name>Mg(2+)</name>
        <dbReference type="ChEBI" id="CHEBI:18420"/>
        <note>catalytic</note>
    </ligand>
</feature>
<keyword evidence="9" id="KW-1185">Reference proteome</keyword>
<dbReference type="GO" id="GO:0003676">
    <property type="term" value="F:nucleic acid binding"/>
    <property type="evidence" value="ECO:0007669"/>
    <property type="project" value="InterPro"/>
</dbReference>
<feature type="domain" description="ENPP1-3/EXOG-like endonuclease/phosphodiesterase" evidence="6">
    <location>
        <begin position="73"/>
        <end position="282"/>
    </location>
</feature>
<comment type="caution">
    <text evidence="8">The sequence shown here is derived from an EMBL/GenBank/DDBJ whole genome shotgun (WGS) entry which is preliminary data.</text>
</comment>
<evidence type="ECO:0000259" key="6">
    <source>
        <dbReference type="SMART" id="SM00477"/>
    </source>
</evidence>
<feature type="domain" description="DNA/RNA non-specific endonuclease/pyrophosphatase/phosphodiesterase" evidence="7">
    <location>
        <begin position="72"/>
        <end position="282"/>
    </location>
</feature>
<dbReference type="CDD" id="cd00091">
    <property type="entry name" value="NUC"/>
    <property type="match status" value="1"/>
</dbReference>
<dbReference type="GO" id="GO:0005743">
    <property type="term" value="C:mitochondrial inner membrane"/>
    <property type="evidence" value="ECO:0007669"/>
    <property type="project" value="TreeGrafter"/>
</dbReference>
<dbReference type="InterPro" id="IPR020821">
    <property type="entry name" value="ENPP1-3/EXOG-like_nuc-like"/>
</dbReference>
<dbReference type="GO" id="GO:0004521">
    <property type="term" value="F:RNA endonuclease activity"/>
    <property type="evidence" value="ECO:0007669"/>
    <property type="project" value="TreeGrafter"/>
</dbReference>
<accession>A0AAE1GIH0</accession>
<evidence type="ECO:0000256" key="2">
    <source>
        <dbReference type="ARBA" id="ARBA00022722"/>
    </source>
</evidence>
<dbReference type="GO" id="GO:0046872">
    <property type="term" value="F:metal ion binding"/>
    <property type="evidence" value="ECO:0007669"/>
    <property type="project" value="UniProtKB-KW"/>
</dbReference>
<keyword evidence="3" id="KW-0255">Endonuclease</keyword>
<dbReference type="SMART" id="SM00892">
    <property type="entry name" value="Endonuclease_NS"/>
    <property type="match status" value="1"/>
</dbReference>
<dbReference type="GO" id="GO:0000014">
    <property type="term" value="F:single-stranded DNA endodeoxyribonuclease activity"/>
    <property type="evidence" value="ECO:0007669"/>
    <property type="project" value="TreeGrafter"/>
</dbReference>
<comment type="similarity">
    <text evidence="1">Belongs to the DNA/RNA non-specific endonuclease family.</text>
</comment>
<dbReference type="EMBL" id="JAWQEG010000270">
    <property type="protein sequence ID" value="KAK3892294.1"/>
    <property type="molecule type" value="Genomic_DNA"/>
</dbReference>
<dbReference type="SMART" id="SM00477">
    <property type="entry name" value="NUC"/>
    <property type="match status" value="1"/>
</dbReference>
<sequence>MRATFLTGLVAGSLSTVGIINISKFWILDESIKHTINSQNDPGQIQQEEVLGKVAQEVISEGRPWGGRIMRTLQNHALEYDCATKIPIWVAEHLTADSLKGDANRSKSKFKMDPNIPEEFSSRNSDYYGSGWSRGHMSPAGDCKNSQASMDETFYLSNILPQDHNNNGGFWNRLEIFCRDLTERYRDVWITSGPLFLPRVRDDGRKVVEYEVIGDNEVAVPTHLYKVVVGRSNKDAAPAAVGAFIVPNAPLDYSHHLTQFQVPLDQLERKVGLKFCGKLNRKETRDLCEETGCNLLTKTQMDQMIFFSRLKKAKNIDKLNKIWKEIQERDIPTDTKLLQLYQTRLTDLSTSGIEERADLCPEVKHKEIANLPSTCYKKEARPTIDAELRANVHG</sequence>
<dbReference type="AlphaFoldDB" id="A0AAE1GIH0"/>
<evidence type="ECO:0000256" key="4">
    <source>
        <dbReference type="PIRSR" id="PIRSR640255-1"/>
    </source>
</evidence>
<dbReference type="Proteomes" id="UP001286313">
    <property type="component" value="Unassembled WGS sequence"/>
</dbReference>
<dbReference type="PANTHER" id="PTHR13966:SF19">
    <property type="entry name" value="NUCLEASE EXOG, MITOCHONDRIAL"/>
    <property type="match status" value="1"/>
</dbReference>
<dbReference type="PANTHER" id="PTHR13966">
    <property type="entry name" value="ENDONUCLEASE RELATED"/>
    <property type="match status" value="1"/>
</dbReference>
<evidence type="ECO:0000256" key="3">
    <source>
        <dbReference type="ARBA" id="ARBA00022759"/>
    </source>
</evidence>
<protein>
    <recommendedName>
        <fullName evidence="10">Nuclease EXOG, mitochondrial</fullName>
    </recommendedName>
</protein>
<name>A0AAE1GIH0_PETCI</name>
<dbReference type="GO" id="GO:0006309">
    <property type="term" value="P:apoptotic DNA fragmentation"/>
    <property type="evidence" value="ECO:0007669"/>
    <property type="project" value="TreeGrafter"/>
</dbReference>
<evidence type="ECO:0000256" key="1">
    <source>
        <dbReference type="ARBA" id="ARBA00010052"/>
    </source>
</evidence>